<dbReference type="GO" id="GO:0016020">
    <property type="term" value="C:membrane"/>
    <property type="evidence" value="ECO:0007669"/>
    <property type="project" value="InterPro"/>
</dbReference>
<comment type="caution">
    <text evidence="2">The sequence shown here is derived from an EMBL/GenBank/DDBJ whole genome shotgun (WGS) entry which is preliminary data.</text>
</comment>
<dbReference type="AlphaFoldDB" id="A0A3R8SF69"/>
<dbReference type="NCBIfam" id="TIGR04518">
    <property type="entry name" value="ECF_S_folT_fam"/>
    <property type="match status" value="1"/>
</dbReference>
<reference evidence="2 3" key="1">
    <citation type="submission" date="2018-11" db="EMBL/GenBank/DDBJ databases">
        <authorList>
            <person name="Stevens M.J."/>
            <person name="Cernela N."/>
            <person name="Spoerry Serrano N."/>
            <person name="Schmitt S."/>
            <person name="Schrenzel J."/>
            <person name="Stephan R."/>
        </authorList>
    </citation>
    <scope>NUCLEOTIDE SEQUENCE [LARGE SCALE GENOMIC DNA]</scope>
    <source>
        <strain evidence="2 3">PP422</strain>
    </source>
</reference>
<gene>
    <name evidence="2" type="ORF">EI998_10130</name>
</gene>
<feature type="transmembrane region" description="Helical" evidence="1">
    <location>
        <begin position="77"/>
        <end position="98"/>
    </location>
</feature>
<dbReference type="Proteomes" id="UP000274117">
    <property type="component" value="Unassembled WGS sequence"/>
</dbReference>
<feature type="transmembrane region" description="Helical" evidence="1">
    <location>
        <begin position="12"/>
        <end position="30"/>
    </location>
</feature>
<feature type="transmembrane region" description="Helical" evidence="1">
    <location>
        <begin position="42"/>
        <end position="65"/>
    </location>
</feature>
<reference evidence="2 3" key="2">
    <citation type="submission" date="2018-12" db="EMBL/GenBank/DDBJ databases">
        <title>Whole-genome sequences of fifteen clinical Streptococcus suis strains isolated from pigs between 2006 and 2018.</title>
        <authorList>
            <person name="Stevens M.J.A."/>
            <person name="Cernela N."/>
            <person name="Spoerry Serrano N."/>
            <person name="Schmitt S."/>
            <person name="Schrenzel J."/>
            <person name="Stephan R."/>
        </authorList>
    </citation>
    <scope>NUCLEOTIDE SEQUENCE [LARGE SCALE GENOMIC DNA]</scope>
    <source>
        <strain evidence="2 3">PP422</strain>
    </source>
</reference>
<feature type="transmembrane region" description="Helical" evidence="1">
    <location>
        <begin position="149"/>
        <end position="170"/>
    </location>
</feature>
<evidence type="ECO:0000313" key="3">
    <source>
        <dbReference type="Proteomes" id="UP000274117"/>
    </source>
</evidence>
<dbReference type="RefSeq" id="WP_024404088.1">
    <property type="nucleotide sequence ID" value="NZ_JAIMEP010000019.1"/>
</dbReference>
<protein>
    <submittedName>
        <fullName evidence="2">Folate family ECF transporter S component</fullName>
    </submittedName>
</protein>
<dbReference type="Pfam" id="PF07155">
    <property type="entry name" value="ECF-ribofla_trS"/>
    <property type="match status" value="1"/>
</dbReference>
<dbReference type="EMBL" id="RSDO01000029">
    <property type="protein sequence ID" value="RRR50584.1"/>
    <property type="molecule type" value="Genomic_DNA"/>
</dbReference>
<dbReference type="InterPro" id="IPR009825">
    <property type="entry name" value="ECF_substrate-spec-like"/>
</dbReference>
<accession>A0A3R8SF69</accession>
<evidence type="ECO:0000313" key="2">
    <source>
        <dbReference type="EMBL" id="RRR50584.1"/>
    </source>
</evidence>
<sequence>MEKKIPKLTVQLLTAIAVTLALVMIVENYFSIRLSDTLQVQFTFIPNTILGAIAGPVWAAVFAAISDPVFVLFSGQTVLFTWILIEAVSAFIYGWFFYQKPLDIKNKADWFYVAGVVVLIQVVISFIMTPIALHFHFGTPWIALYSSRLIKAIFEIPLRIVVTMLVLPNLQKIPEFAKLMGIK</sequence>
<keyword evidence="1" id="KW-0472">Membrane</keyword>
<keyword evidence="1" id="KW-0812">Transmembrane</keyword>
<keyword evidence="1" id="KW-1133">Transmembrane helix</keyword>
<dbReference type="InterPro" id="IPR030949">
    <property type="entry name" value="ECF_S_folate_fam"/>
</dbReference>
<feature type="transmembrane region" description="Helical" evidence="1">
    <location>
        <begin position="110"/>
        <end position="137"/>
    </location>
</feature>
<organism evidence="2 3">
    <name type="scientific">Streptococcus suis</name>
    <dbReference type="NCBI Taxonomy" id="1307"/>
    <lineage>
        <taxon>Bacteria</taxon>
        <taxon>Bacillati</taxon>
        <taxon>Bacillota</taxon>
        <taxon>Bacilli</taxon>
        <taxon>Lactobacillales</taxon>
        <taxon>Streptococcaceae</taxon>
        <taxon>Streptococcus</taxon>
    </lineage>
</organism>
<evidence type="ECO:0000256" key="1">
    <source>
        <dbReference type="SAM" id="Phobius"/>
    </source>
</evidence>
<proteinExistence type="predicted"/>
<name>A0A3R8SF69_STRSU</name>
<dbReference type="Gene3D" id="1.10.1760.20">
    <property type="match status" value="1"/>
</dbReference>